<feature type="region of interest" description="Disordered" evidence="1">
    <location>
        <begin position="22"/>
        <end position="115"/>
    </location>
</feature>
<gene>
    <name evidence="2" type="ORF">KY290_012719</name>
</gene>
<evidence type="ECO:0000256" key="1">
    <source>
        <dbReference type="SAM" id="MobiDB-lite"/>
    </source>
</evidence>
<feature type="compositionally biased region" description="Polar residues" evidence="1">
    <location>
        <begin position="40"/>
        <end position="65"/>
    </location>
</feature>
<keyword evidence="3" id="KW-1185">Reference proteome</keyword>
<feature type="compositionally biased region" description="Low complexity" evidence="1">
    <location>
        <begin position="72"/>
        <end position="82"/>
    </location>
</feature>
<feature type="compositionally biased region" description="Polar residues" evidence="1">
    <location>
        <begin position="91"/>
        <end position="102"/>
    </location>
</feature>
<dbReference type="Proteomes" id="UP000826656">
    <property type="component" value="Unassembled WGS sequence"/>
</dbReference>
<name>A0ABQ7VJT9_SOLTU</name>
<dbReference type="EMBL" id="JAIVGD010000011">
    <property type="protein sequence ID" value="KAH0768738.1"/>
    <property type="molecule type" value="Genomic_DNA"/>
</dbReference>
<evidence type="ECO:0000313" key="3">
    <source>
        <dbReference type="Proteomes" id="UP000826656"/>
    </source>
</evidence>
<protein>
    <submittedName>
        <fullName evidence="2">Uncharacterized protein</fullName>
    </submittedName>
</protein>
<sequence length="300" mass="33479">MALPNDRLGDGILKARHHVVITQGKSEYRIYAPRRKNATKHSSPTASQSEGHNASESSSFENTPPQFEEKGSSSGSGEESGSQPADDSGDSLESASGSQENVATPPPADEAGIVGEDEKITADDTMVQYVHIHEYDPAARQQLIDCFRFMWTVDRSEDFFNNGIVNKSGSFKKRPIMPETRVVVADIKAFPDIYQIFQFYQVVRGLRLFPRKLRSKWSGPFRVTQVFQSAGIELENYKGDRFKANGQRIKAYLDVPEEVKRVEEYEPLFTNSPTGRGALHGRLHFPSSSTTAKGGYWKLP</sequence>
<accession>A0ABQ7VJT9</accession>
<proteinExistence type="predicted"/>
<organism evidence="2 3">
    <name type="scientific">Solanum tuberosum</name>
    <name type="common">Potato</name>
    <dbReference type="NCBI Taxonomy" id="4113"/>
    <lineage>
        <taxon>Eukaryota</taxon>
        <taxon>Viridiplantae</taxon>
        <taxon>Streptophyta</taxon>
        <taxon>Embryophyta</taxon>
        <taxon>Tracheophyta</taxon>
        <taxon>Spermatophyta</taxon>
        <taxon>Magnoliopsida</taxon>
        <taxon>eudicotyledons</taxon>
        <taxon>Gunneridae</taxon>
        <taxon>Pentapetalae</taxon>
        <taxon>asterids</taxon>
        <taxon>lamiids</taxon>
        <taxon>Solanales</taxon>
        <taxon>Solanaceae</taxon>
        <taxon>Solanoideae</taxon>
        <taxon>Solaneae</taxon>
        <taxon>Solanum</taxon>
    </lineage>
</organism>
<reference evidence="2 3" key="1">
    <citation type="journal article" date="2021" name="bioRxiv">
        <title>Chromosome-scale and haplotype-resolved genome assembly of a tetraploid potato cultivar.</title>
        <authorList>
            <person name="Sun H."/>
            <person name="Jiao W.-B."/>
            <person name="Krause K."/>
            <person name="Campoy J.A."/>
            <person name="Goel M."/>
            <person name="Folz-Donahue K."/>
            <person name="Kukat C."/>
            <person name="Huettel B."/>
            <person name="Schneeberger K."/>
        </authorList>
    </citation>
    <scope>NUCLEOTIDE SEQUENCE [LARGE SCALE GENOMIC DNA]</scope>
    <source>
        <strain evidence="2">SolTubOtavaFocal</strain>
        <tissue evidence="2">Leaves</tissue>
    </source>
</reference>
<comment type="caution">
    <text evidence="2">The sequence shown here is derived from an EMBL/GenBank/DDBJ whole genome shotgun (WGS) entry which is preliminary data.</text>
</comment>
<evidence type="ECO:0000313" key="2">
    <source>
        <dbReference type="EMBL" id="KAH0768738.1"/>
    </source>
</evidence>